<protein>
    <submittedName>
        <fullName evidence="1">Uncharacterized protein</fullName>
    </submittedName>
</protein>
<dbReference type="EMBL" id="CP025096">
    <property type="protein sequence ID" value="AUD03350.1"/>
    <property type="molecule type" value="Genomic_DNA"/>
</dbReference>
<name>A0A2K8Z0C7_9BACT</name>
<reference evidence="1 2" key="1">
    <citation type="submission" date="2017-11" db="EMBL/GenBank/DDBJ databases">
        <title>Taxonomic description and genome sequences of Spirosoma HA7 sp. nov., isolated from pollen microhabitat of Corylus avellana.</title>
        <authorList>
            <person name="Ambika Manirajan B."/>
            <person name="Suarez C."/>
            <person name="Ratering S."/>
            <person name="Geissler-Plaum R."/>
            <person name="Cardinale M."/>
            <person name="Sylvia S."/>
        </authorList>
    </citation>
    <scope>NUCLEOTIDE SEQUENCE [LARGE SCALE GENOMIC DNA]</scope>
    <source>
        <strain evidence="1 2">HA7</strain>
    </source>
</reference>
<gene>
    <name evidence="1" type="ORF">CWM47_16820</name>
</gene>
<evidence type="ECO:0000313" key="2">
    <source>
        <dbReference type="Proteomes" id="UP000232883"/>
    </source>
</evidence>
<evidence type="ECO:0000313" key="1">
    <source>
        <dbReference type="EMBL" id="AUD03350.1"/>
    </source>
</evidence>
<accession>A0A2K8Z0C7</accession>
<dbReference type="AlphaFoldDB" id="A0A2K8Z0C7"/>
<organism evidence="1 2">
    <name type="scientific">Spirosoma pollinicola</name>
    <dbReference type="NCBI Taxonomy" id="2057025"/>
    <lineage>
        <taxon>Bacteria</taxon>
        <taxon>Pseudomonadati</taxon>
        <taxon>Bacteroidota</taxon>
        <taxon>Cytophagia</taxon>
        <taxon>Cytophagales</taxon>
        <taxon>Cytophagaceae</taxon>
        <taxon>Spirosoma</taxon>
    </lineage>
</organism>
<dbReference type="RefSeq" id="WP_100989418.1">
    <property type="nucleotide sequence ID" value="NZ_CP025096.1"/>
</dbReference>
<dbReference type="KEGG" id="spir:CWM47_16820"/>
<keyword evidence="2" id="KW-1185">Reference proteome</keyword>
<dbReference type="Proteomes" id="UP000232883">
    <property type="component" value="Chromosome"/>
</dbReference>
<sequence>MFTHEESTTLLDSTMDVLEGDLASKTPQSGTGILDQWLAELNKAENAKDISSTLEQLKTQLKSDQINTDELVQVLETLATQTAEFSTMMGSEGDIAPRLEGLAATLRSLAGQVGNQ</sequence>
<proteinExistence type="predicted"/>
<dbReference type="OrthoDB" id="959000at2"/>